<protein>
    <submittedName>
        <fullName evidence="1">Uncharacterized protein</fullName>
    </submittedName>
</protein>
<evidence type="ECO:0000313" key="1">
    <source>
        <dbReference type="EMBL" id="WII29723.1"/>
    </source>
</evidence>
<sequence length="137" mass="15653">MKGREVVQMFANVRQELVDTFEESLSIAEEYGYKPSSYGVRGDVIQSIHAMFVDKKNDNARAFAIRVKIKGSMPVTYLAEVKTRNDMVDAPTVILSRSKLLELHSADEFREFINELRSKGKPIIKVEEETEEIILEV</sequence>
<keyword evidence="1" id="KW-0614">Plasmid</keyword>
<accession>A0AAX3X7U6</accession>
<evidence type="ECO:0000313" key="2">
    <source>
        <dbReference type="Proteomes" id="UP001231316"/>
    </source>
</evidence>
<gene>
    <name evidence="1" type="ORF">QFE45_10675</name>
</gene>
<geneLocation type="plasmid" evidence="1 2">
    <name>unnamed2</name>
</geneLocation>
<name>A0AAX3X7U6_9LACO</name>
<organism evidence="1 2">
    <name type="scientific">Ligilactobacillus salivarius</name>
    <dbReference type="NCBI Taxonomy" id="1624"/>
    <lineage>
        <taxon>Bacteria</taxon>
        <taxon>Bacillati</taxon>
        <taxon>Bacillota</taxon>
        <taxon>Bacilli</taxon>
        <taxon>Lactobacillales</taxon>
        <taxon>Lactobacillaceae</taxon>
        <taxon>Ligilactobacillus</taxon>
    </lineage>
</organism>
<dbReference type="Proteomes" id="UP001231316">
    <property type="component" value="Plasmid unnamed2"/>
</dbReference>
<dbReference type="EMBL" id="CP123973">
    <property type="protein sequence ID" value="WII29723.1"/>
    <property type="molecule type" value="Genomic_DNA"/>
</dbReference>
<dbReference type="RefSeq" id="WP_284650692.1">
    <property type="nucleotide sequence ID" value="NZ_CP123973.1"/>
</dbReference>
<dbReference type="AlphaFoldDB" id="A0AAX3X7U6"/>
<reference evidence="1" key="1">
    <citation type="submission" date="2023-04" db="EMBL/GenBank/DDBJ databases">
        <title>Four porcine-derived lactic acid bacteria strains analyses and their evaluation as potential probiotics based on genomics.</title>
        <authorList>
            <person name="Niu D."/>
        </authorList>
    </citation>
    <scope>NUCLEOTIDE SEQUENCE</scope>
    <source>
        <strain evidence="1">ZSA5</strain>
        <plasmid evidence="1">unnamed2</plasmid>
    </source>
</reference>
<proteinExistence type="predicted"/>